<name>A0A918KTK1_9GAMM</name>
<sequence>MTLSIAGNNKAMREVDLSDVSRYCLPLSDLPVDTFLVKTVDLHEWTFHQDFSIELKVLSGHHVGVGHRH</sequence>
<dbReference type="RefSeq" id="WP_189613153.1">
    <property type="nucleotide sequence ID" value="NZ_BMXR01000016.1"/>
</dbReference>
<evidence type="ECO:0000313" key="2">
    <source>
        <dbReference type="Proteomes" id="UP000626148"/>
    </source>
</evidence>
<proteinExistence type="predicted"/>
<organism evidence="1 2">
    <name type="scientific">Saccharospirillum salsuginis</name>
    <dbReference type="NCBI Taxonomy" id="418750"/>
    <lineage>
        <taxon>Bacteria</taxon>
        <taxon>Pseudomonadati</taxon>
        <taxon>Pseudomonadota</taxon>
        <taxon>Gammaproteobacteria</taxon>
        <taxon>Oceanospirillales</taxon>
        <taxon>Saccharospirillaceae</taxon>
        <taxon>Saccharospirillum</taxon>
    </lineage>
</organism>
<comment type="caution">
    <text evidence="1">The sequence shown here is derived from an EMBL/GenBank/DDBJ whole genome shotgun (WGS) entry which is preliminary data.</text>
</comment>
<accession>A0A918KTK1</accession>
<keyword evidence="2" id="KW-1185">Reference proteome</keyword>
<protein>
    <submittedName>
        <fullName evidence="1">Uncharacterized protein</fullName>
    </submittedName>
</protein>
<reference evidence="1" key="1">
    <citation type="journal article" date="2014" name="Int. J. Syst. Evol. Microbiol.">
        <title>Complete genome sequence of Corynebacterium casei LMG S-19264T (=DSM 44701T), isolated from a smear-ripened cheese.</title>
        <authorList>
            <consortium name="US DOE Joint Genome Institute (JGI-PGF)"/>
            <person name="Walter F."/>
            <person name="Albersmeier A."/>
            <person name="Kalinowski J."/>
            <person name="Ruckert C."/>
        </authorList>
    </citation>
    <scope>NUCLEOTIDE SEQUENCE</scope>
    <source>
        <strain evidence="1">KCTC 22169</strain>
    </source>
</reference>
<dbReference type="EMBL" id="BMXR01000016">
    <property type="protein sequence ID" value="GGX73020.1"/>
    <property type="molecule type" value="Genomic_DNA"/>
</dbReference>
<dbReference type="Proteomes" id="UP000626148">
    <property type="component" value="Unassembled WGS sequence"/>
</dbReference>
<dbReference type="AlphaFoldDB" id="A0A918KTK1"/>
<reference evidence="1" key="2">
    <citation type="submission" date="2020-09" db="EMBL/GenBank/DDBJ databases">
        <authorList>
            <person name="Sun Q."/>
            <person name="Kim S."/>
        </authorList>
    </citation>
    <scope>NUCLEOTIDE SEQUENCE</scope>
    <source>
        <strain evidence="1">KCTC 22169</strain>
    </source>
</reference>
<evidence type="ECO:0000313" key="1">
    <source>
        <dbReference type="EMBL" id="GGX73020.1"/>
    </source>
</evidence>
<gene>
    <name evidence="1" type="ORF">GCM10007392_45540</name>
</gene>